<proteinExistence type="predicted"/>
<organism evidence="6 7">
    <name type="scientific">Mycobacterium paraffinicum</name>
    <dbReference type="NCBI Taxonomy" id="53378"/>
    <lineage>
        <taxon>Bacteria</taxon>
        <taxon>Bacillati</taxon>
        <taxon>Actinomycetota</taxon>
        <taxon>Actinomycetes</taxon>
        <taxon>Mycobacteriales</taxon>
        <taxon>Mycobacteriaceae</taxon>
        <taxon>Mycobacterium</taxon>
    </lineage>
</organism>
<evidence type="ECO:0000313" key="7">
    <source>
        <dbReference type="Proteomes" id="UP000186438"/>
    </source>
</evidence>
<dbReference type="Pfam" id="PF00440">
    <property type="entry name" value="TetR_N"/>
    <property type="match status" value="1"/>
</dbReference>
<comment type="caution">
    <text evidence="6">The sequence shown here is derived from an EMBL/GenBank/DDBJ whole genome shotgun (WGS) entry which is preliminary data.</text>
</comment>
<evidence type="ECO:0000256" key="1">
    <source>
        <dbReference type="ARBA" id="ARBA00023015"/>
    </source>
</evidence>
<feature type="DNA-binding region" description="H-T-H motif" evidence="4">
    <location>
        <begin position="39"/>
        <end position="58"/>
    </location>
</feature>
<dbReference type="SUPFAM" id="SSF48498">
    <property type="entry name" value="Tetracyclin repressor-like, C-terminal domain"/>
    <property type="match status" value="1"/>
</dbReference>
<dbReference type="SUPFAM" id="SSF46689">
    <property type="entry name" value="Homeodomain-like"/>
    <property type="match status" value="1"/>
</dbReference>
<dbReference type="InterPro" id="IPR001647">
    <property type="entry name" value="HTH_TetR"/>
</dbReference>
<gene>
    <name evidence="6" type="ORF">BRW65_27225</name>
</gene>
<dbReference type="GO" id="GO:0003677">
    <property type="term" value="F:DNA binding"/>
    <property type="evidence" value="ECO:0007669"/>
    <property type="project" value="UniProtKB-UniRule"/>
</dbReference>
<dbReference type="Gene3D" id="1.10.357.10">
    <property type="entry name" value="Tetracycline Repressor, domain 2"/>
    <property type="match status" value="1"/>
</dbReference>
<evidence type="ECO:0000313" key="6">
    <source>
        <dbReference type="EMBL" id="OJZ66239.1"/>
    </source>
</evidence>
<dbReference type="InterPro" id="IPR009057">
    <property type="entry name" value="Homeodomain-like_sf"/>
</dbReference>
<dbReference type="InterPro" id="IPR036271">
    <property type="entry name" value="Tet_transcr_reg_TetR-rel_C_sf"/>
</dbReference>
<accession>A0A1Q4HFA9</accession>
<keyword evidence="1" id="KW-0805">Transcription regulation</keyword>
<keyword evidence="3" id="KW-0804">Transcription</keyword>
<dbReference type="PANTHER" id="PTHR47506:SF1">
    <property type="entry name" value="HTH-TYPE TRANSCRIPTIONAL REGULATOR YJDC"/>
    <property type="match status" value="1"/>
</dbReference>
<sequence>MADSIDADAAAPPKPPGKRERLIAAACDLFYRQGIAGTTLAHIAEAAEVPLGNVYYYFKTKDDIVAAVAEARTEEIRSATAALQRRHGTPKARLKALVAMLAESRDMIADHGCPLGTLCAELANQPGQSPALTAPIMQTLLDWTEQQFRAMGRRDARDLALELVIAYEGSAVLTNALAQPEVMAHQARRLEKWIAALQV</sequence>
<dbReference type="PANTHER" id="PTHR47506">
    <property type="entry name" value="TRANSCRIPTIONAL REGULATORY PROTEIN"/>
    <property type="match status" value="1"/>
</dbReference>
<keyword evidence="7" id="KW-1185">Reference proteome</keyword>
<evidence type="ECO:0000256" key="4">
    <source>
        <dbReference type="PROSITE-ProRule" id="PRU00335"/>
    </source>
</evidence>
<dbReference type="STRING" id="53378.BRW65_27225"/>
<evidence type="ECO:0000259" key="5">
    <source>
        <dbReference type="PROSITE" id="PS50977"/>
    </source>
</evidence>
<dbReference type="PROSITE" id="PS50977">
    <property type="entry name" value="HTH_TETR_2"/>
    <property type="match status" value="1"/>
</dbReference>
<dbReference type="PRINTS" id="PR00455">
    <property type="entry name" value="HTHTETR"/>
</dbReference>
<feature type="domain" description="HTH tetR-type" evidence="5">
    <location>
        <begin position="16"/>
        <end position="76"/>
    </location>
</feature>
<evidence type="ECO:0000256" key="2">
    <source>
        <dbReference type="ARBA" id="ARBA00023125"/>
    </source>
</evidence>
<dbReference type="RefSeq" id="WP_073880196.1">
    <property type="nucleotide sequence ID" value="NZ_MPNT01000043.1"/>
</dbReference>
<reference evidence="6 7" key="1">
    <citation type="submission" date="2016-11" db="EMBL/GenBank/DDBJ databases">
        <title>Genome sequences of unsequenced Mycobacteria.</title>
        <authorList>
            <person name="Greninger A.L."/>
            <person name="Fang F."/>
            <person name="Jerome K.R."/>
        </authorList>
    </citation>
    <scope>NUCLEOTIDE SEQUENCE [LARGE SCALE GENOMIC DNA]</scope>
    <source>
        <strain evidence="6 7">M11</strain>
    </source>
</reference>
<dbReference type="AlphaFoldDB" id="A0A1Q4HFA9"/>
<dbReference type="EMBL" id="MPNT01000043">
    <property type="protein sequence ID" value="OJZ66239.1"/>
    <property type="molecule type" value="Genomic_DNA"/>
</dbReference>
<name>A0A1Q4HFA9_9MYCO</name>
<dbReference type="Proteomes" id="UP000186438">
    <property type="component" value="Unassembled WGS sequence"/>
</dbReference>
<protein>
    <submittedName>
        <fullName evidence="6">TetR family transcriptional regulator</fullName>
    </submittedName>
</protein>
<keyword evidence="2 4" id="KW-0238">DNA-binding</keyword>
<dbReference type="OrthoDB" id="9785164at2"/>
<evidence type="ECO:0000256" key="3">
    <source>
        <dbReference type="ARBA" id="ARBA00023163"/>
    </source>
</evidence>